<dbReference type="InterPro" id="IPR020904">
    <property type="entry name" value="Sc_DH/Rdtase_CS"/>
</dbReference>
<proteinExistence type="inferred from homology"/>
<evidence type="ECO:0000313" key="3">
    <source>
        <dbReference type="EMBL" id="GAG35154.1"/>
    </source>
</evidence>
<feature type="non-terminal residue" evidence="3">
    <location>
        <position position="1"/>
    </location>
</feature>
<dbReference type="SUPFAM" id="SSF51735">
    <property type="entry name" value="NAD(P)-binding Rossmann-fold domains"/>
    <property type="match status" value="1"/>
</dbReference>
<evidence type="ECO:0000256" key="2">
    <source>
        <dbReference type="ARBA" id="ARBA00023002"/>
    </source>
</evidence>
<comment type="similarity">
    <text evidence="1">Belongs to the short-chain dehydrogenases/reductases (SDR) family.</text>
</comment>
<accession>X0WW04</accession>
<dbReference type="InterPro" id="IPR002347">
    <property type="entry name" value="SDR_fam"/>
</dbReference>
<dbReference type="PANTHER" id="PTHR42760:SF133">
    <property type="entry name" value="3-OXOACYL-[ACYL-CARRIER-PROTEIN] REDUCTASE"/>
    <property type="match status" value="1"/>
</dbReference>
<gene>
    <name evidence="3" type="ORF">S01H1_68826</name>
</gene>
<dbReference type="PRINTS" id="PR00081">
    <property type="entry name" value="GDHRDH"/>
</dbReference>
<comment type="caution">
    <text evidence="3">The sequence shown here is derived from an EMBL/GenBank/DDBJ whole genome shotgun (WGS) entry which is preliminary data.</text>
</comment>
<keyword evidence="2" id="KW-0560">Oxidoreductase</keyword>
<dbReference type="PRINTS" id="PR00080">
    <property type="entry name" value="SDRFAMILY"/>
</dbReference>
<dbReference type="EMBL" id="BARS01045655">
    <property type="protein sequence ID" value="GAG35154.1"/>
    <property type="molecule type" value="Genomic_DNA"/>
</dbReference>
<protein>
    <recommendedName>
        <fullName evidence="4">Short-chain dehydrogenase/reductase SDR</fullName>
    </recommendedName>
</protein>
<dbReference type="PROSITE" id="PS00061">
    <property type="entry name" value="ADH_SHORT"/>
    <property type="match status" value="1"/>
</dbReference>
<evidence type="ECO:0008006" key="4">
    <source>
        <dbReference type="Google" id="ProtNLM"/>
    </source>
</evidence>
<name>X0WW04_9ZZZZ</name>
<dbReference type="Pfam" id="PF13561">
    <property type="entry name" value="adh_short_C2"/>
    <property type="match status" value="1"/>
</dbReference>
<dbReference type="Gene3D" id="3.40.50.720">
    <property type="entry name" value="NAD(P)-binding Rossmann-like Domain"/>
    <property type="match status" value="1"/>
</dbReference>
<reference evidence="3" key="1">
    <citation type="journal article" date="2014" name="Front. Microbiol.">
        <title>High frequency of phylogenetically diverse reductive dehalogenase-homologous genes in deep subseafloor sedimentary metagenomes.</title>
        <authorList>
            <person name="Kawai M."/>
            <person name="Futagami T."/>
            <person name="Toyoda A."/>
            <person name="Takaki Y."/>
            <person name="Nishi S."/>
            <person name="Hori S."/>
            <person name="Arai W."/>
            <person name="Tsubouchi T."/>
            <person name="Morono Y."/>
            <person name="Uchiyama I."/>
            <person name="Ito T."/>
            <person name="Fujiyama A."/>
            <person name="Inagaki F."/>
            <person name="Takami H."/>
        </authorList>
    </citation>
    <scope>NUCLEOTIDE SEQUENCE</scope>
    <source>
        <strain evidence="3">Expedition CK06-06</strain>
    </source>
</reference>
<dbReference type="CDD" id="cd05233">
    <property type="entry name" value="SDR_c"/>
    <property type="match status" value="1"/>
</dbReference>
<dbReference type="InterPro" id="IPR036291">
    <property type="entry name" value="NAD(P)-bd_dom_sf"/>
</dbReference>
<dbReference type="PANTHER" id="PTHR42760">
    <property type="entry name" value="SHORT-CHAIN DEHYDROGENASES/REDUCTASES FAMILY MEMBER"/>
    <property type="match status" value="1"/>
</dbReference>
<sequence length="181" mass="19077">CIEAVTETVDVFGRLDVLANVAGIVRFRHFTDWTEEDWNFVHGVNLNGPFFMCQAAIPHLLESGGNIVNVASNAGLMGQAYTAAYCSSKGALVQLTRSIAMEYLKQGIRANAIAPAGVATALTQGIDFPENLDSGLIKRYMSVRGMSDPAEIAGAIAFVASDDAKSLHGAVLSIDNGITAG</sequence>
<evidence type="ECO:0000256" key="1">
    <source>
        <dbReference type="ARBA" id="ARBA00006484"/>
    </source>
</evidence>
<dbReference type="GO" id="GO:0016616">
    <property type="term" value="F:oxidoreductase activity, acting on the CH-OH group of donors, NAD or NADP as acceptor"/>
    <property type="evidence" value="ECO:0007669"/>
    <property type="project" value="TreeGrafter"/>
</dbReference>
<dbReference type="AlphaFoldDB" id="X0WW04"/>
<organism evidence="3">
    <name type="scientific">marine sediment metagenome</name>
    <dbReference type="NCBI Taxonomy" id="412755"/>
    <lineage>
        <taxon>unclassified sequences</taxon>
        <taxon>metagenomes</taxon>
        <taxon>ecological metagenomes</taxon>
    </lineage>
</organism>